<dbReference type="EMBL" id="BMAO01004440">
    <property type="protein sequence ID" value="GFQ94618.1"/>
    <property type="molecule type" value="Genomic_DNA"/>
</dbReference>
<gene>
    <name evidence="2" type="ORF">TNCT_675151</name>
</gene>
<evidence type="ECO:0000256" key="1">
    <source>
        <dbReference type="SAM" id="SignalP"/>
    </source>
</evidence>
<proteinExistence type="predicted"/>
<reference evidence="2" key="1">
    <citation type="submission" date="2020-07" db="EMBL/GenBank/DDBJ databases">
        <title>Multicomponent nature underlies the extraordinary mechanical properties of spider dragline silk.</title>
        <authorList>
            <person name="Kono N."/>
            <person name="Nakamura H."/>
            <person name="Mori M."/>
            <person name="Yoshida Y."/>
            <person name="Ohtoshi R."/>
            <person name="Malay A.D."/>
            <person name="Moran D.A.P."/>
            <person name="Tomita M."/>
            <person name="Numata K."/>
            <person name="Arakawa K."/>
        </authorList>
    </citation>
    <scope>NUCLEOTIDE SEQUENCE</scope>
</reference>
<evidence type="ECO:0000313" key="2">
    <source>
        <dbReference type="EMBL" id="GFQ94618.1"/>
    </source>
</evidence>
<name>A0A8X6H1Z3_TRICU</name>
<evidence type="ECO:0000313" key="3">
    <source>
        <dbReference type="Proteomes" id="UP000887116"/>
    </source>
</evidence>
<feature type="signal peptide" evidence="1">
    <location>
        <begin position="1"/>
        <end position="22"/>
    </location>
</feature>
<keyword evidence="3" id="KW-1185">Reference proteome</keyword>
<sequence>MNNCLFDTRIVLFEFWFSVIGAEETCNSCSWYPGFINGLSSSHNLSLKNSERNLNLASEHSNGQPKPAFLYDLQVLTESELCITYRELASRPLCTVSE</sequence>
<organism evidence="2 3">
    <name type="scientific">Trichonephila clavata</name>
    <name type="common">Joro spider</name>
    <name type="synonym">Nephila clavata</name>
    <dbReference type="NCBI Taxonomy" id="2740835"/>
    <lineage>
        <taxon>Eukaryota</taxon>
        <taxon>Metazoa</taxon>
        <taxon>Ecdysozoa</taxon>
        <taxon>Arthropoda</taxon>
        <taxon>Chelicerata</taxon>
        <taxon>Arachnida</taxon>
        <taxon>Araneae</taxon>
        <taxon>Araneomorphae</taxon>
        <taxon>Entelegynae</taxon>
        <taxon>Araneoidea</taxon>
        <taxon>Nephilidae</taxon>
        <taxon>Trichonephila</taxon>
    </lineage>
</organism>
<keyword evidence="1" id="KW-0732">Signal</keyword>
<protein>
    <submittedName>
        <fullName evidence="2">Uncharacterized protein</fullName>
    </submittedName>
</protein>
<accession>A0A8X6H1Z3</accession>
<comment type="caution">
    <text evidence="2">The sequence shown here is derived from an EMBL/GenBank/DDBJ whole genome shotgun (WGS) entry which is preliminary data.</text>
</comment>
<dbReference type="AlphaFoldDB" id="A0A8X6H1Z3"/>
<dbReference type="Proteomes" id="UP000887116">
    <property type="component" value="Unassembled WGS sequence"/>
</dbReference>
<feature type="chain" id="PRO_5036468548" evidence="1">
    <location>
        <begin position="23"/>
        <end position="98"/>
    </location>
</feature>